<accession>A0A0A9BAG1</accession>
<protein>
    <submittedName>
        <fullName evidence="2">Uncharacterized protein</fullName>
    </submittedName>
</protein>
<name>A0A0A9BAG1_ARUDO</name>
<dbReference type="EMBL" id="GBRH01237564">
    <property type="protein sequence ID" value="JAD60331.1"/>
    <property type="molecule type" value="Transcribed_RNA"/>
</dbReference>
<organism evidence="2">
    <name type="scientific">Arundo donax</name>
    <name type="common">Giant reed</name>
    <name type="synonym">Donax arundinaceus</name>
    <dbReference type="NCBI Taxonomy" id="35708"/>
    <lineage>
        <taxon>Eukaryota</taxon>
        <taxon>Viridiplantae</taxon>
        <taxon>Streptophyta</taxon>
        <taxon>Embryophyta</taxon>
        <taxon>Tracheophyta</taxon>
        <taxon>Spermatophyta</taxon>
        <taxon>Magnoliopsida</taxon>
        <taxon>Liliopsida</taxon>
        <taxon>Poales</taxon>
        <taxon>Poaceae</taxon>
        <taxon>PACMAD clade</taxon>
        <taxon>Arundinoideae</taxon>
        <taxon>Arundineae</taxon>
        <taxon>Arundo</taxon>
    </lineage>
</organism>
<reference evidence="2" key="1">
    <citation type="submission" date="2014-09" db="EMBL/GenBank/DDBJ databases">
        <authorList>
            <person name="Magalhaes I.L.F."/>
            <person name="Oliveira U."/>
            <person name="Santos F.R."/>
            <person name="Vidigal T.H.D.A."/>
            <person name="Brescovit A.D."/>
            <person name="Santos A.J."/>
        </authorList>
    </citation>
    <scope>NUCLEOTIDE SEQUENCE</scope>
    <source>
        <tissue evidence="2">Shoot tissue taken approximately 20 cm above the soil surface</tissue>
    </source>
</reference>
<feature type="transmembrane region" description="Helical" evidence="1">
    <location>
        <begin position="37"/>
        <end position="60"/>
    </location>
</feature>
<keyword evidence="1" id="KW-1133">Transmembrane helix</keyword>
<sequence>MFVWRLLVRGRVVWCCQHRVSLCPIEPCTQFWITNQAYFLLIAYHMPYCSTALFIVDLLLRC</sequence>
<keyword evidence="1" id="KW-0472">Membrane</keyword>
<evidence type="ECO:0000256" key="1">
    <source>
        <dbReference type="SAM" id="Phobius"/>
    </source>
</evidence>
<reference evidence="2" key="2">
    <citation type="journal article" date="2015" name="Data Brief">
        <title>Shoot transcriptome of the giant reed, Arundo donax.</title>
        <authorList>
            <person name="Barrero R.A."/>
            <person name="Guerrero F.D."/>
            <person name="Moolhuijzen P."/>
            <person name="Goolsby J.A."/>
            <person name="Tidwell J."/>
            <person name="Bellgard S.E."/>
            <person name="Bellgard M.I."/>
        </authorList>
    </citation>
    <scope>NUCLEOTIDE SEQUENCE</scope>
    <source>
        <tissue evidence="2">Shoot tissue taken approximately 20 cm above the soil surface</tissue>
    </source>
</reference>
<dbReference type="AlphaFoldDB" id="A0A0A9BAG1"/>
<evidence type="ECO:0000313" key="2">
    <source>
        <dbReference type="EMBL" id="JAD60331.1"/>
    </source>
</evidence>
<proteinExistence type="predicted"/>
<keyword evidence="1" id="KW-0812">Transmembrane</keyword>